<dbReference type="EMBL" id="CP140153">
    <property type="protein sequence ID" value="WQH17452.1"/>
    <property type="molecule type" value="Genomic_DNA"/>
</dbReference>
<organism evidence="2 3">
    <name type="scientific">Guyparkeria halophila</name>
    <dbReference type="NCBI Taxonomy" id="47960"/>
    <lineage>
        <taxon>Bacteria</taxon>
        <taxon>Pseudomonadati</taxon>
        <taxon>Pseudomonadota</taxon>
        <taxon>Gammaproteobacteria</taxon>
        <taxon>Chromatiales</taxon>
        <taxon>Thioalkalibacteraceae</taxon>
        <taxon>Guyparkeria</taxon>
    </lineage>
</organism>
<name>A0ABZ0Z206_9GAMM</name>
<reference evidence="2 3" key="1">
    <citation type="submission" date="2023-11" db="EMBL/GenBank/DDBJ databases">
        <title>MicrobeMod: A computational toolkit for identifying prokaryotic methylation and restriction-modification with nanopore sequencing.</title>
        <authorList>
            <person name="Crits-Christoph A."/>
            <person name="Kang S.C."/>
            <person name="Lee H."/>
            <person name="Ostrov N."/>
        </authorList>
    </citation>
    <scope>NUCLEOTIDE SEQUENCE [LARGE SCALE GENOMIC DNA]</scope>
    <source>
        <strain evidence="2 3">ATCC 49870</strain>
    </source>
</reference>
<evidence type="ECO:0000313" key="2">
    <source>
        <dbReference type="EMBL" id="WQH17452.1"/>
    </source>
</evidence>
<keyword evidence="3" id="KW-1185">Reference proteome</keyword>
<proteinExistence type="predicted"/>
<feature type="compositionally biased region" description="Low complexity" evidence="1">
    <location>
        <begin position="7"/>
        <end position="17"/>
    </location>
</feature>
<gene>
    <name evidence="2" type="ORF">SR882_02480</name>
</gene>
<feature type="compositionally biased region" description="Gly residues" evidence="1">
    <location>
        <begin position="25"/>
        <end position="34"/>
    </location>
</feature>
<evidence type="ECO:0000256" key="1">
    <source>
        <dbReference type="SAM" id="MobiDB-lite"/>
    </source>
</evidence>
<dbReference type="Proteomes" id="UP001327459">
    <property type="component" value="Chromosome"/>
</dbReference>
<accession>A0ABZ0Z206</accession>
<dbReference type="RefSeq" id="WP_322522420.1">
    <property type="nucleotide sequence ID" value="NZ_CP140153.1"/>
</dbReference>
<feature type="region of interest" description="Disordered" evidence="1">
    <location>
        <begin position="1"/>
        <end position="34"/>
    </location>
</feature>
<evidence type="ECO:0000313" key="3">
    <source>
        <dbReference type="Proteomes" id="UP001327459"/>
    </source>
</evidence>
<protein>
    <submittedName>
        <fullName evidence="2">Uncharacterized protein</fullName>
    </submittedName>
</protein>
<sequence length="76" mass="8030">MRNSDGSRSIAARITRSSSERGGEMGDGVAVGGAGSRVSLPVSAPSCSSNEAIWAKPMPLSASSWMRWMVRMSAWL</sequence>